<dbReference type="PATRIC" id="fig|284581.3.peg.971"/>
<proteinExistence type="predicted"/>
<dbReference type="Pfam" id="PF10751">
    <property type="entry name" value="DUF2535"/>
    <property type="match status" value="1"/>
</dbReference>
<keyword evidence="2" id="KW-1185">Reference proteome</keyword>
<comment type="caution">
    <text evidence="1">The sequence shown here is derived from an EMBL/GenBank/DDBJ whole genome shotgun (WGS) entry which is preliminary data.</text>
</comment>
<reference evidence="2" key="1">
    <citation type="submission" date="2015-08" db="EMBL/GenBank/DDBJ databases">
        <title>Fjat-14210 dsm16467.</title>
        <authorList>
            <person name="Liu B."/>
            <person name="Wang J."/>
            <person name="Zhu Y."/>
            <person name="Liu G."/>
            <person name="Chen Q."/>
            <person name="Chen Z."/>
            <person name="Lan J."/>
            <person name="Che J."/>
            <person name="Ge C."/>
            <person name="Shi H."/>
            <person name="Pan Z."/>
            <person name="Liu X."/>
        </authorList>
    </citation>
    <scope>NUCLEOTIDE SEQUENCE [LARGE SCALE GENOMIC DNA]</scope>
    <source>
        <strain evidence="2">DSM 16467</strain>
    </source>
</reference>
<accession>A0A0M0LIB2</accession>
<protein>
    <recommendedName>
        <fullName evidence="3">DUF2535 family protein</fullName>
    </recommendedName>
</protein>
<dbReference type="InterPro" id="IPR019687">
    <property type="entry name" value="DUF2535"/>
</dbReference>
<evidence type="ECO:0008006" key="3">
    <source>
        <dbReference type="Google" id="ProtNLM"/>
    </source>
</evidence>
<evidence type="ECO:0000313" key="2">
    <source>
        <dbReference type="Proteomes" id="UP000037558"/>
    </source>
</evidence>
<name>A0A0M0LIB2_9BACI</name>
<dbReference type="Proteomes" id="UP000037558">
    <property type="component" value="Unassembled WGS sequence"/>
</dbReference>
<sequence length="83" mass="10115">MLFKSLEFIHASGQRVKVIDIPMLREDDTLKFMISARFEIFLSKIYSEKHPNSLYSFKDHLKRVLKWKDYERIFYFNTLKHNA</sequence>
<dbReference type="OrthoDB" id="2941639at2"/>
<dbReference type="AlphaFoldDB" id="A0A0M0LIB2"/>
<evidence type="ECO:0000313" key="1">
    <source>
        <dbReference type="EMBL" id="KOO50794.1"/>
    </source>
</evidence>
<organism evidence="1 2">
    <name type="scientific">Priestia koreensis</name>
    <dbReference type="NCBI Taxonomy" id="284581"/>
    <lineage>
        <taxon>Bacteria</taxon>
        <taxon>Bacillati</taxon>
        <taxon>Bacillota</taxon>
        <taxon>Bacilli</taxon>
        <taxon>Bacillales</taxon>
        <taxon>Bacillaceae</taxon>
        <taxon>Priestia</taxon>
    </lineage>
</organism>
<dbReference type="RefSeq" id="WP_053399967.1">
    <property type="nucleotide sequence ID" value="NZ_CP061868.1"/>
</dbReference>
<dbReference type="EMBL" id="LILC01000002">
    <property type="protein sequence ID" value="KOO50794.1"/>
    <property type="molecule type" value="Genomic_DNA"/>
</dbReference>
<dbReference type="STRING" id="284581.AMD01_03395"/>
<gene>
    <name evidence="1" type="ORF">AMD01_03395</name>
</gene>